<dbReference type="Proteomes" id="UP001165065">
    <property type="component" value="Unassembled WGS sequence"/>
</dbReference>
<reference evidence="3" key="1">
    <citation type="journal article" date="2023" name="Commun. Biol.">
        <title>Genome analysis of Parmales, the sister group of diatoms, reveals the evolutionary specialization of diatoms from phago-mixotrophs to photoautotrophs.</title>
        <authorList>
            <person name="Ban H."/>
            <person name="Sato S."/>
            <person name="Yoshikawa S."/>
            <person name="Yamada K."/>
            <person name="Nakamura Y."/>
            <person name="Ichinomiya M."/>
            <person name="Sato N."/>
            <person name="Blanc-Mathieu R."/>
            <person name="Endo H."/>
            <person name="Kuwata A."/>
            <person name="Ogata H."/>
        </authorList>
    </citation>
    <scope>NUCLEOTIDE SEQUENCE [LARGE SCALE GENOMIC DNA]</scope>
</reference>
<dbReference type="OrthoDB" id="39160at2759"/>
<evidence type="ECO:0000313" key="3">
    <source>
        <dbReference type="Proteomes" id="UP001165065"/>
    </source>
</evidence>
<organism evidence="2 3">
    <name type="scientific">Triparma columacea</name>
    <dbReference type="NCBI Taxonomy" id="722753"/>
    <lineage>
        <taxon>Eukaryota</taxon>
        <taxon>Sar</taxon>
        <taxon>Stramenopiles</taxon>
        <taxon>Ochrophyta</taxon>
        <taxon>Bolidophyceae</taxon>
        <taxon>Parmales</taxon>
        <taxon>Triparmaceae</taxon>
        <taxon>Triparma</taxon>
    </lineage>
</organism>
<feature type="region of interest" description="Disordered" evidence="1">
    <location>
        <begin position="27"/>
        <end position="102"/>
    </location>
</feature>
<evidence type="ECO:0000256" key="1">
    <source>
        <dbReference type="SAM" id="MobiDB-lite"/>
    </source>
</evidence>
<evidence type="ECO:0000313" key="2">
    <source>
        <dbReference type="EMBL" id="GMI47178.1"/>
    </source>
</evidence>
<dbReference type="Gene3D" id="1.20.120.160">
    <property type="entry name" value="HPT domain"/>
    <property type="match status" value="1"/>
</dbReference>
<protein>
    <recommendedName>
        <fullName evidence="4">HPt domain-containing protein</fullName>
    </recommendedName>
</protein>
<proteinExistence type="predicted"/>
<dbReference type="SUPFAM" id="SSF47226">
    <property type="entry name" value="Histidine-containing phosphotransfer domain, HPT domain"/>
    <property type="match status" value="1"/>
</dbReference>
<dbReference type="AlphaFoldDB" id="A0A9W7GNE2"/>
<gene>
    <name evidence="2" type="ORF">TrCOL_g5635</name>
</gene>
<comment type="caution">
    <text evidence="2">The sequence shown here is derived from an EMBL/GenBank/DDBJ whole genome shotgun (WGS) entry which is preliminary data.</text>
</comment>
<dbReference type="InterPro" id="IPR036641">
    <property type="entry name" value="HPT_dom_sf"/>
</dbReference>
<name>A0A9W7GNE2_9STRA</name>
<dbReference type="EMBL" id="BRYA01000334">
    <property type="protein sequence ID" value="GMI47178.1"/>
    <property type="molecule type" value="Genomic_DNA"/>
</dbReference>
<accession>A0A9W7GNE2</accession>
<dbReference type="GO" id="GO:0000160">
    <property type="term" value="P:phosphorelay signal transduction system"/>
    <property type="evidence" value="ECO:0007669"/>
    <property type="project" value="InterPro"/>
</dbReference>
<keyword evidence="3" id="KW-1185">Reference proteome</keyword>
<feature type="compositionally biased region" description="Pro residues" evidence="1">
    <location>
        <begin position="50"/>
        <end position="96"/>
    </location>
</feature>
<evidence type="ECO:0008006" key="4">
    <source>
        <dbReference type="Google" id="ProtNLM"/>
    </source>
</evidence>
<sequence>MSNDIAYDIALDETEIREEQHFMTTMTVSGDSAVGTKPPAFDPLAGSGPSPGPAPGPAPGLAPGPAPGLAPGPAPGLAPGPAPGLAPGPAPGPTTAPPFQLIPQQHTGPVAAEVNLVPPVQATSPALAPMHTPDHAFKPIDWSLALEQCGGDEEFMHEILVDLMSETSDLMDTLTATLAGPASIASQLLFTRVSQTSHAIKGAMANLSCNPVRLATLKLEQFATACSKQTYEDTTDPLFLTNLQEASKLRDEVGVELERLRAELQRMGIQC</sequence>